<dbReference type="Pfam" id="PF01734">
    <property type="entry name" value="Patatin"/>
    <property type="match status" value="1"/>
</dbReference>
<evidence type="ECO:0000256" key="3">
    <source>
        <dbReference type="ARBA" id="ARBA00023098"/>
    </source>
</evidence>
<name>A0A0G4LY33_VERLO</name>
<dbReference type="GO" id="GO:0019369">
    <property type="term" value="P:arachidonate metabolic process"/>
    <property type="evidence" value="ECO:0007669"/>
    <property type="project" value="TreeGrafter"/>
</dbReference>
<keyword evidence="1 4" id="KW-0378">Hydrolase</keyword>
<keyword evidence="8" id="KW-1185">Reference proteome</keyword>
<protein>
    <recommendedName>
        <fullName evidence="6">PNPLA domain-containing protein</fullName>
    </recommendedName>
</protein>
<sequence length="1361" mass="152566">INVHVLRAHHLSSPAKSMPAPSHAPQGPSRGAGRPRSLRVLSLDGGGVKGYSTLLILKRIFEALTPEDGKSPEPKPCDVFDLIVGTSTGGLIAIMLGRLHMSIDECLREYEKTSAVVFGNPVAQNPIGKLFKKVATGSFYDVALLEGAIRDLLVQRGRSPDELFWEEDPQCRVMVCVTRSITSKVDVIRNYTSRHPTQQNYKCAIWEAAAATAAAPMFFRSVTLKTGEEWVDGAMRRNNPINEAMNEVNRESERGWEGRAIGCTVSIGTGVAQVREVSNSAGALVKSVVKIMTDSEDVADAFLSSSFGQQLERSHRYFRFNVPQGLQALKLDEWRETKRMNAFTMEYLSKYETGKSVVTCAKSLLDPDAAIPVVTRKLTLRGSPCVNFIDRAAYTNVLKDFFWTYIGDTSQIFVLWGLGGVGKTQLALKLADTMSQRVSVIWIRADQSNNFKLDYSKVLNRMLHDDDQPPKLETMTGAVLDDHLEQTRDYLEHHPGDWLLILDNADDMTAFRESMETHLPMRGRILVTTRDPRFQGDFGAPDDGMNVVPMDDEQSVKLLLKLIPARLQNGDDEESERATELVDLLGNLPLAIAQAAANIIDQQVSLSEYAAAFREATDKFEALKAATHDRRTRDPRNAVQSVALTWQISFERLEQSSPLSVTLLGYLACLHWDSVPRDLLRQFPEFAALSDIEFRNVLARLMQLSLVEEYAVDDWPQLRMHPMTHEYAWKRTKEDPAAFITGCFRLLGAIFPLVSGEDDNTWQLCSYLASHAMRVVGLAQSLALQSESQPGLMHVLALYLNAFGNVHVACQIASEALEMAEHFWPDQPSLLNSFRWTKIQCFTNAQRFEESLVDIDIWAETADLTLDADADVAGSSASVPRLSGQKRAALNQKYSALKELRRFDEAHLLSKQLEPPTEGTENEWTAMALITKHNSAHALHRGGRSREARVVVDEVLRNVRGPDGELRVNRREYLAFLNLKADLLLRGGDGTGDMNEGLALFKQVYDEQITTTGVVDSDTWIAANNVVNTLADAPDAFPDSAQTSARIFVEMLTACAAPGMKQLRNQDSGKFQRHVRVFLIHFDEFFRTGRVPATESDRLLHLRETLMNKFLLQTDVTVFVETFSVHNTRGVHLQQRGRAAEAEICHRDAMKGLVEWGAMGADRPPVPGLNSAKDYEETVATYHYNIMLAIARQGRLEHARAYREENKRSLEFAETCWGPLEVRMQTDEMDKLVHAEAQKRLLDGDVPSDDPEGWWMQHDVHLSRSKMRYGVLKVPKAGQNMAVVVDDKEINNASVQEERELEKQQQEVQQLQQSDPDPRETAKPQTEISTAKTSSRWGKRLKLALRERTKVSSTEAVPVAR</sequence>
<keyword evidence="3 4" id="KW-0443">Lipid metabolism</keyword>
<dbReference type="Pfam" id="PF00931">
    <property type="entry name" value="NB-ARC"/>
    <property type="match status" value="1"/>
</dbReference>
<dbReference type="GO" id="GO:0016042">
    <property type="term" value="P:lipid catabolic process"/>
    <property type="evidence" value="ECO:0007669"/>
    <property type="project" value="UniProtKB-UniRule"/>
</dbReference>
<feature type="region of interest" description="Disordered" evidence="5">
    <location>
        <begin position="1302"/>
        <end position="1361"/>
    </location>
</feature>
<feature type="short sequence motif" description="GXGXXG" evidence="4">
    <location>
        <begin position="45"/>
        <end position="50"/>
    </location>
</feature>
<dbReference type="PANTHER" id="PTHR24185:SF1">
    <property type="entry name" value="CALCIUM-INDEPENDENT PHOSPHOLIPASE A2-GAMMA"/>
    <property type="match status" value="1"/>
</dbReference>
<dbReference type="Proteomes" id="UP000044602">
    <property type="component" value="Unassembled WGS sequence"/>
</dbReference>
<feature type="domain" description="PNPLA" evidence="6">
    <location>
        <begin position="41"/>
        <end position="245"/>
    </location>
</feature>
<evidence type="ECO:0000313" key="8">
    <source>
        <dbReference type="Proteomes" id="UP000044602"/>
    </source>
</evidence>
<evidence type="ECO:0000256" key="1">
    <source>
        <dbReference type="ARBA" id="ARBA00022801"/>
    </source>
</evidence>
<dbReference type="GO" id="GO:0043531">
    <property type="term" value="F:ADP binding"/>
    <property type="evidence" value="ECO:0007669"/>
    <property type="project" value="InterPro"/>
</dbReference>
<dbReference type="GO" id="GO:0047499">
    <property type="term" value="F:calcium-independent phospholipase A2 activity"/>
    <property type="evidence" value="ECO:0007669"/>
    <property type="project" value="TreeGrafter"/>
</dbReference>
<evidence type="ECO:0000256" key="2">
    <source>
        <dbReference type="ARBA" id="ARBA00022963"/>
    </source>
</evidence>
<dbReference type="Gene3D" id="3.40.50.300">
    <property type="entry name" value="P-loop containing nucleotide triphosphate hydrolases"/>
    <property type="match status" value="1"/>
</dbReference>
<feature type="region of interest" description="Disordered" evidence="5">
    <location>
        <begin position="10"/>
        <end position="38"/>
    </location>
</feature>
<dbReference type="SUPFAM" id="SSF52540">
    <property type="entry name" value="P-loop containing nucleoside triphosphate hydrolases"/>
    <property type="match status" value="1"/>
</dbReference>
<dbReference type="SUPFAM" id="SSF52151">
    <property type="entry name" value="FabD/lysophospholipase-like"/>
    <property type="match status" value="1"/>
</dbReference>
<feature type="active site" description="Nucleophile" evidence="4">
    <location>
        <position position="87"/>
    </location>
</feature>
<evidence type="ECO:0000256" key="5">
    <source>
        <dbReference type="SAM" id="MobiDB-lite"/>
    </source>
</evidence>
<dbReference type="PANTHER" id="PTHR24185">
    <property type="entry name" value="CALCIUM-INDEPENDENT PHOSPHOLIPASE A2-GAMMA"/>
    <property type="match status" value="1"/>
</dbReference>
<dbReference type="InterPro" id="IPR027417">
    <property type="entry name" value="P-loop_NTPase"/>
</dbReference>
<feature type="non-terminal residue" evidence="7">
    <location>
        <position position="1"/>
    </location>
</feature>
<dbReference type="Gene3D" id="3.40.1090.10">
    <property type="entry name" value="Cytosolic phospholipase A2 catalytic domain"/>
    <property type="match status" value="1"/>
</dbReference>
<dbReference type="InterPro" id="IPR002641">
    <property type="entry name" value="PNPLA_dom"/>
</dbReference>
<evidence type="ECO:0000259" key="6">
    <source>
        <dbReference type="PROSITE" id="PS51635"/>
    </source>
</evidence>
<feature type="short sequence motif" description="DGA/G" evidence="4">
    <location>
        <begin position="232"/>
        <end position="234"/>
    </location>
</feature>
<dbReference type="InterPro" id="IPR002182">
    <property type="entry name" value="NB-ARC"/>
</dbReference>
<dbReference type="EMBL" id="CVQH01020306">
    <property type="protein sequence ID" value="CRK26904.1"/>
    <property type="molecule type" value="Genomic_DNA"/>
</dbReference>
<organism evidence="7 8">
    <name type="scientific">Verticillium longisporum</name>
    <name type="common">Verticillium dahliae var. longisporum</name>
    <dbReference type="NCBI Taxonomy" id="100787"/>
    <lineage>
        <taxon>Eukaryota</taxon>
        <taxon>Fungi</taxon>
        <taxon>Dikarya</taxon>
        <taxon>Ascomycota</taxon>
        <taxon>Pezizomycotina</taxon>
        <taxon>Sordariomycetes</taxon>
        <taxon>Hypocreomycetidae</taxon>
        <taxon>Glomerellales</taxon>
        <taxon>Plectosphaerellaceae</taxon>
        <taxon>Verticillium</taxon>
    </lineage>
</organism>
<proteinExistence type="predicted"/>
<evidence type="ECO:0000256" key="4">
    <source>
        <dbReference type="PROSITE-ProRule" id="PRU01161"/>
    </source>
</evidence>
<reference evidence="7 8" key="1">
    <citation type="submission" date="2015-05" db="EMBL/GenBank/DDBJ databases">
        <authorList>
            <person name="Wang D.B."/>
            <person name="Wang M."/>
        </authorList>
    </citation>
    <scope>NUCLEOTIDE SEQUENCE [LARGE SCALE GENOMIC DNA]</scope>
    <source>
        <strain evidence="7">VL1</strain>
    </source>
</reference>
<feature type="short sequence motif" description="GXSXG" evidence="4">
    <location>
        <begin position="85"/>
        <end position="89"/>
    </location>
</feature>
<gene>
    <name evidence="7" type="ORF">BN1708_000690</name>
</gene>
<dbReference type="GO" id="GO:0046486">
    <property type="term" value="P:glycerolipid metabolic process"/>
    <property type="evidence" value="ECO:0007669"/>
    <property type="project" value="UniProtKB-ARBA"/>
</dbReference>
<dbReference type="GO" id="GO:0016020">
    <property type="term" value="C:membrane"/>
    <property type="evidence" value="ECO:0007669"/>
    <property type="project" value="TreeGrafter"/>
</dbReference>
<dbReference type="PROSITE" id="PS51635">
    <property type="entry name" value="PNPLA"/>
    <property type="match status" value="1"/>
</dbReference>
<feature type="active site" description="Proton acceptor" evidence="4">
    <location>
        <position position="232"/>
    </location>
</feature>
<dbReference type="STRING" id="100787.A0A0G4LY33"/>
<evidence type="ECO:0000313" key="7">
    <source>
        <dbReference type="EMBL" id="CRK26904.1"/>
    </source>
</evidence>
<feature type="compositionally biased region" description="Polar residues" evidence="5">
    <location>
        <begin position="1323"/>
        <end position="1336"/>
    </location>
</feature>
<keyword evidence="2 4" id="KW-0442">Lipid degradation</keyword>
<dbReference type="InterPro" id="IPR016035">
    <property type="entry name" value="Acyl_Trfase/lysoPLipase"/>
</dbReference>
<dbReference type="CDD" id="cd07216">
    <property type="entry name" value="Pat17_PNPLA8_PNPLA9_like3"/>
    <property type="match status" value="1"/>
</dbReference>
<accession>A0A0G4LY33</accession>